<evidence type="ECO:0000256" key="4">
    <source>
        <dbReference type="ARBA" id="ARBA00023288"/>
    </source>
</evidence>
<feature type="compositionally biased region" description="Pro residues" evidence="6">
    <location>
        <begin position="433"/>
        <end position="450"/>
    </location>
</feature>
<dbReference type="PROSITE" id="PS51419">
    <property type="entry name" value="RAB"/>
    <property type="match status" value="1"/>
</dbReference>
<sequence length="955" mass="101552">MEKSRAAQLARGESEDSPVEFVVVDSDVSVSDAGLASPEKKPKKKRGLSFKKLRSNAQKLIPRRGKKDASSSQASSETTSTMGDSGVVVDEISASPSPPPTPVASPTPTTESFETALKSTESLPAIKEDPIREAALTAGTRSDEDMLGEGKDKQQRQKKARKPSRAASFMKKLAGRSKSSKVAPNPAATAPGDGDEVSSGTLETPLSIKRQTPEGAMLSASEAELYPGEGGGADGTSVDPPSPVMVRQLASEPRPLRAKRTDLKITLSRNTQETTFDVDEAEGGENDFSNGRAPLRRVGGGDAETSSQELLPEPMLIGSSKPISVVRSAQLATSTTTTTIGAALLSPREGIEPNRPQSIGDDVRTQQQQQQQPLSTVDARLSSLLSGDYIAEINKFSIENITNGGTAGALSAPQAPQPSPRGSLSIREKFFQPPAPPTLPDSPPSSPSSPPSSVAVDEAIDSFMRKAKGANAARSKAGNKSPTVVTPPTPVTGGEDPPGTLPKAASTVRTQEAAKPYQLGNSLKNPNNSGFKSIEQQPKVEVNVSEEPETPRPNNKEEEAKQSNDQEESPATTTEPESTAIVFDIGTQVRPDRTSTILKPGTTPTTLAVPSISGTYASLGSGTRSLDELASGGGGGGGGGGSATGGASFDDDNSQTNNTTSEGSLRRIAYVEQTTFYTPEEEELLTGKPLRSSSSLLSSALLESGDYSELESEDYLEGSKMSPHGDLLLERSGAVDLSANMATAQTEKREHLYKILVIGELGTGKTSFIKRYVHQFFSQNYRATIGVDFALKVLNWDQNTIIRLQLWDIAGQERFGNMTRVYYKEAVGAFIVFDVTRSATFDAVIKWKQDLDSKVQLPDGKPIPCILLANKSDQQKQGIVTTPAKLDEYVKEHGFAGWFETSAKENVNIEEAAKALVNKILMNDKLLNTGEVIDSERFALAGGKADMTQKKSCAC</sequence>
<dbReference type="OrthoDB" id="245989at2759"/>
<feature type="compositionally biased region" description="Low complexity" evidence="6">
    <location>
        <begin position="569"/>
        <end position="580"/>
    </location>
</feature>
<dbReference type="PROSITE" id="PS51417">
    <property type="entry name" value="ARF"/>
    <property type="match status" value="1"/>
</dbReference>
<feature type="compositionally biased region" description="Basic and acidic residues" evidence="6">
    <location>
        <begin position="554"/>
        <end position="564"/>
    </location>
</feature>
<feature type="compositionally biased region" description="Basic and acidic residues" evidence="6">
    <location>
        <begin position="141"/>
        <end position="155"/>
    </location>
</feature>
<dbReference type="GO" id="GO:0090385">
    <property type="term" value="P:phagosome-lysosome fusion"/>
    <property type="evidence" value="ECO:0007669"/>
    <property type="project" value="TreeGrafter"/>
</dbReference>
<feature type="compositionally biased region" description="Polar residues" evidence="6">
    <location>
        <begin position="654"/>
        <end position="663"/>
    </location>
</feature>
<evidence type="ECO:0000313" key="9">
    <source>
        <dbReference type="Proteomes" id="UP000030765"/>
    </source>
</evidence>
<dbReference type="CDD" id="cd04107">
    <property type="entry name" value="Rab32_Rab38"/>
    <property type="match status" value="1"/>
</dbReference>
<evidence type="ECO:0000313" key="7">
    <source>
        <dbReference type="EMBL" id="KFB36639.1"/>
    </source>
</evidence>
<dbReference type="Gene3D" id="3.40.50.300">
    <property type="entry name" value="P-loop containing nucleotide triphosphate hydrolases"/>
    <property type="match status" value="1"/>
</dbReference>
<dbReference type="GO" id="GO:0005764">
    <property type="term" value="C:lysosome"/>
    <property type="evidence" value="ECO:0007669"/>
    <property type="project" value="TreeGrafter"/>
</dbReference>
<dbReference type="GO" id="GO:0003924">
    <property type="term" value="F:GTPase activity"/>
    <property type="evidence" value="ECO:0007669"/>
    <property type="project" value="InterPro"/>
</dbReference>
<dbReference type="SMART" id="SM00174">
    <property type="entry name" value="RHO"/>
    <property type="match status" value="1"/>
</dbReference>
<dbReference type="InterPro" id="IPR001806">
    <property type="entry name" value="Small_GTPase"/>
</dbReference>
<dbReference type="Pfam" id="PF00071">
    <property type="entry name" value="Ras"/>
    <property type="match status" value="1"/>
</dbReference>
<dbReference type="InterPro" id="IPR030697">
    <property type="entry name" value="Rab29/Rab38/Rab32"/>
</dbReference>
<dbReference type="InterPro" id="IPR027417">
    <property type="entry name" value="P-loop_NTPase"/>
</dbReference>
<feature type="compositionally biased region" description="Pro residues" evidence="6">
    <location>
        <begin position="96"/>
        <end position="105"/>
    </location>
</feature>
<feature type="compositionally biased region" description="Basic residues" evidence="6">
    <location>
        <begin position="41"/>
        <end position="54"/>
    </location>
</feature>
<dbReference type="VEuPathDB" id="VectorBase:ASIS001811"/>
<keyword evidence="2" id="KW-0547">Nucleotide-binding</keyword>
<evidence type="ECO:0000256" key="1">
    <source>
        <dbReference type="ARBA" id="ARBA00006270"/>
    </source>
</evidence>
<gene>
    <name evidence="7" type="ORF">ZHAS_00003694</name>
</gene>
<feature type="region of interest" description="Disordered" evidence="6">
    <location>
        <begin position="627"/>
        <end position="665"/>
    </location>
</feature>
<evidence type="ECO:0000256" key="5">
    <source>
        <dbReference type="ARBA" id="ARBA00023289"/>
    </source>
</evidence>
<dbReference type="VEuPathDB" id="VectorBase:ASIC003694"/>
<feature type="region of interest" description="Disordered" evidence="6">
    <location>
        <begin position="402"/>
        <end position="604"/>
    </location>
</feature>
<dbReference type="EMBL" id="ATLV01012366">
    <property type="status" value="NOT_ANNOTATED_CDS"/>
    <property type="molecule type" value="Genomic_DNA"/>
</dbReference>
<dbReference type="SMART" id="SM00175">
    <property type="entry name" value="RAB"/>
    <property type="match status" value="1"/>
</dbReference>
<dbReference type="SUPFAM" id="SSF52540">
    <property type="entry name" value="P-loop containing nucleoside triphosphate hydrolases"/>
    <property type="match status" value="1"/>
</dbReference>
<feature type="compositionally biased region" description="Low complexity" evidence="6">
    <location>
        <begin position="70"/>
        <end position="81"/>
    </location>
</feature>
<keyword evidence="3" id="KW-0342">GTP-binding</keyword>
<dbReference type="PANTHER" id="PTHR47981:SF39">
    <property type="entry name" value="RAS-RELATED PROTEIN RAB"/>
    <property type="match status" value="1"/>
</dbReference>
<evidence type="ECO:0000313" key="8">
    <source>
        <dbReference type="EnsemblMetazoa" id="ASIC003694-PA"/>
    </source>
</evidence>
<dbReference type="GO" id="GO:0008333">
    <property type="term" value="P:endosome to lysosome transport"/>
    <property type="evidence" value="ECO:0007669"/>
    <property type="project" value="TreeGrafter"/>
</dbReference>
<dbReference type="GO" id="GO:0005770">
    <property type="term" value="C:late endosome"/>
    <property type="evidence" value="ECO:0007669"/>
    <property type="project" value="TreeGrafter"/>
</dbReference>
<name>A0A084VF95_ANOSI</name>
<comment type="similarity">
    <text evidence="1">Belongs to the small GTPase superfamily. Rab family.</text>
</comment>
<dbReference type="Proteomes" id="UP000030765">
    <property type="component" value="Unassembled WGS sequence"/>
</dbReference>
<dbReference type="GO" id="GO:0045335">
    <property type="term" value="C:phagocytic vesicle"/>
    <property type="evidence" value="ECO:0007669"/>
    <property type="project" value="TreeGrafter"/>
</dbReference>
<evidence type="ECO:0000256" key="6">
    <source>
        <dbReference type="SAM" id="MobiDB-lite"/>
    </source>
</evidence>
<dbReference type="EnsemblMetazoa" id="ASIC003694-RA">
    <property type="protein sequence ID" value="ASIC003694-PA"/>
    <property type="gene ID" value="ASIC003694"/>
</dbReference>
<dbReference type="PANTHER" id="PTHR47981">
    <property type="entry name" value="RAB FAMILY"/>
    <property type="match status" value="1"/>
</dbReference>
<dbReference type="SMART" id="SM00173">
    <property type="entry name" value="RAS"/>
    <property type="match status" value="1"/>
</dbReference>
<dbReference type="InterPro" id="IPR005225">
    <property type="entry name" value="Small_GTP-bd"/>
</dbReference>
<organism evidence="7">
    <name type="scientific">Anopheles sinensis</name>
    <name type="common">Mosquito</name>
    <dbReference type="NCBI Taxonomy" id="74873"/>
    <lineage>
        <taxon>Eukaryota</taxon>
        <taxon>Metazoa</taxon>
        <taxon>Ecdysozoa</taxon>
        <taxon>Arthropoda</taxon>
        <taxon>Hexapoda</taxon>
        <taxon>Insecta</taxon>
        <taxon>Pterygota</taxon>
        <taxon>Neoptera</taxon>
        <taxon>Endopterygota</taxon>
        <taxon>Diptera</taxon>
        <taxon>Nematocera</taxon>
        <taxon>Culicoidea</taxon>
        <taxon>Culicidae</taxon>
        <taxon>Anophelinae</taxon>
        <taxon>Anopheles</taxon>
    </lineage>
</organism>
<dbReference type="PRINTS" id="PR00449">
    <property type="entry name" value="RASTRNSFRMNG"/>
</dbReference>
<dbReference type="OMA" id="FKSIEQQ"/>
<dbReference type="GO" id="GO:0005802">
    <property type="term" value="C:trans-Golgi network"/>
    <property type="evidence" value="ECO:0007669"/>
    <property type="project" value="InterPro"/>
</dbReference>
<accession>A0A084VF95</accession>
<dbReference type="EMBL" id="KE524785">
    <property type="protein sequence ID" value="KFB36639.1"/>
    <property type="molecule type" value="Genomic_DNA"/>
</dbReference>
<feature type="compositionally biased region" description="Polar residues" evidence="6">
    <location>
        <begin position="519"/>
        <end position="536"/>
    </location>
</feature>
<dbReference type="NCBIfam" id="TIGR00231">
    <property type="entry name" value="small_GTP"/>
    <property type="match status" value="1"/>
</dbReference>
<feature type="region of interest" description="Disordered" evidence="6">
    <location>
        <begin position="1"/>
        <end position="20"/>
    </location>
</feature>
<evidence type="ECO:0000256" key="3">
    <source>
        <dbReference type="ARBA" id="ARBA00023134"/>
    </source>
</evidence>
<reference evidence="7 9" key="1">
    <citation type="journal article" date="2014" name="BMC Genomics">
        <title>Genome sequence of Anopheles sinensis provides insight into genetics basis of mosquito competence for malaria parasites.</title>
        <authorList>
            <person name="Zhou D."/>
            <person name="Zhang D."/>
            <person name="Ding G."/>
            <person name="Shi L."/>
            <person name="Hou Q."/>
            <person name="Ye Y."/>
            <person name="Xu Y."/>
            <person name="Zhou H."/>
            <person name="Xiong C."/>
            <person name="Li S."/>
            <person name="Yu J."/>
            <person name="Hong S."/>
            <person name="Yu X."/>
            <person name="Zou P."/>
            <person name="Chen C."/>
            <person name="Chang X."/>
            <person name="Wang W."/>
            <person name="Lv Y."/>
            <person name="Sun Y."/>
            <person name="Ma L."/>
            <person name="Shen B."/>
            <person name="Zhu C."/>
        </authorList>
    </citation>
    <scope>NUCLEOTIDE SEQUENCE [LARGE SCALE GENOMIC DNA]</scope>
</reference>
<dbReference type="STRING" id="74873.A0A084VF95"/>
<dbReference type="GO" id="GO:0005525">
    <property type="term" value="F:GTP binding"/>
    <property type="evidence" value="ECO:0007669"/>
    <property type="project" value="UniProtKB-KW"/>
</dbReference>
<reference evidence="8" key="2">
    <citation type="submission" date="2020-05" db="UniProtKB">
        <authorList>
            <consortium name="EnsemblMetazoa"/>
        </authorList>
    </citation>
    <scope>IDENTIFICATION</scope>
</reference>
<keyword evidence="9" id="KW-1185">Reference proteome</keyword>
<feature type="compositionally biased region" description="Acidic residues" evidence="6">
    <location>
        <begin position="276"/>
        <end position="285"/>
    </location>
</feature>
<keyword evidence="5" id="KW-0636">Prenylation</keyword>
<feature type="compositionally biased region" description="Polar residues" evidence="6">
    <location>
        <begin position="111"/>
        <end position="122"/>
    </location>
</feature>
<dbReference type="AlphaFoldDB" id="A0A084VF95"/>
<feature type="region of interest" description="Disordered" evidence="6">
    <location>
        <begin position="343"/>
        <end position="376"/>
    </location>
</feature>
<feature type="compositionally biased region" description="Gly residues" evidence="6">
    <location>
        <begin position="631"/>
        <end position="644"/>
    </location>
</feature>
<feature type="compositionally biased region" description="Polar residues" evidence="6">
    <location>
        <begin position="594"/>
        <end position="604"/>
    </location>
</feature>
<dbReference type="PROSITE" id="PS51421">
    <property type="entry name" value="RAS"/>
    <property type="match status" value="1"/>
</dbReference>
<dbReference type="SMART" id="SM00176">
    <property type="entry name" value="RAN"/>
    <property type="match status" value="1"/>
</dbReference>
<keyword evidence="4" id="KW-0449">Lipoprotein</keyword>
<evidence type="ECO:0000256" key="2">
    <source>
        <dbReference type="ARBA" id="ARBA00022741"/>
    </source>
</evidence>
<feature type="region of interest" description="Disordered" evidence="6">
    <location>
        <begin position="29"/>
        <end position="315"/>
    </location>
</feature>
<protein>
    <submittedName>
        <fullName evidence="7">AGAP007654-PA-like protein</fullName>
    </submittedName>
</protein>
<proteinExistence type="inferred from homology"/>
<dbReference type="FunFam" id="3.40.50.300:FF:000222">
    <property type="entry name" value="RAB32, member RAS oncogene family"/>
    <property type="match status" value="1"/>
</dbReference>